<dbReference type="PANTHER" id="PTHR24377">
    <property type="entry name" value="IP01015P-RELATED"/>
    <property type="match status" value="1"/>
</dbReference>
<dbReference type="Ensembl" id="ENSPNAT00000045238.1">
    <property type="protein sequence ID" value="ENSPNAP00000066943.1"/>
    <property type="gene ID" value="ENSPNAG00000034263.1"/>
</dbReference>
<feature type="compositionally biased region" description="Polar residues" evidence="11">
    <location>
        <begin position="103"/>
        <end position="113"/>
    </location>
</feature>
<keyword evidence="8" id="KW-0804">Transcription</keyword>
<keyword evidence="14" id="KW-1185">Reference proteome</keyword>
<feature type="compositionally biased region" description="Basic residues" evidence="11">
    <location>
        <begin position="121"/>
        <end position="132"/>
    </location>
</feature>
<feature type="compositionally biased region" description="Basic residues" evidence="11">
    <location>
        <begin position="1"/>
        <end position="10"/>
    </location>
</feature>
<feature type="region of interest" description="Disordered" evidence="11">
    <location>
        <begin position="1"/>
        <end position="374"/>
    </location>
</feature>
<dbReference type="FunFam" id="3.30.160.60:FF:002343">
    <property type="entry name" value="Zinc finger protein 33A"/>
    <property type="match status" value="1"/>
</dbReference>
<feature type="domain" description="C2H2-type" evidence="12">
    <location>
        <begin position="380"/>
        <end position="407"/>
    </location>
</feature>
<organism evidence="13 14">
    <name type="scientific">Pygocentrus nattereri</name>
    <name type="common">Red-bellied piranha</name>
    <dbReference type="NCBI Taxonomy" id="42514"/>
    <lineage>
        <taxon>Eukaryota</taxon>
        <taxon>Metazoa</taxon>
        <taxon>Chordata</taxon>
        <taxon>Craniata</taxon>
        <taxon>Vertebrata</taxon>
        <taxon>Euteleostomi</taxon>
        <taxon>Actinopterygii</taxon>
        <taxon>Neopterygii</taxon>
        <taxon>Teleostei</taxon>
        <taxon>Ostariophysi</taxon>
        <taxon>Characiformes</taxon>
        <taxon>Characoidei</taxon>
        <taxon>Pygocentrus</taxon>
    </lineage>
</organism>
<evidence type="ECO:0000256" key="10">
    <source>
        <dbReference type="PROSITE-ProRule" id="PRU00042"/>
    </source>
</evidence>
<evidence type="ECO:0000256" key="7">
    <source>
        <dbReference type="ARBA" id="ARBA00023125"/>
    </source>
</evidence>
<evidence type="ECO:0000256" key="9">
    <source>
        <dbReference type="ARBA" id="ARBA00023242"/>
    </source>
</evidence>
<protein>
    <recommendedName>
        <fullName evidence="12">C2H2-type domain-containing protein</fullName>
    </recommendedName>
</protein>
<evidence type="ECO:0000256" key="2">
    <source>
        <dbReference type="ARBA" id="ARBA00022723"/>
    </source>
</evidence>
<feature type="domain" description="C2H2-type" evidence="12">
    <location>
        <begin position="408"/>
        <end position="435"/>
    </location>
</feature>
<reference evidence="13 14" key="1">
    <citation type="submission" date="2020-10" db="EMBL/GenBank/DDBJ databases">
        <title>Pygocentrus nattereri (red-bellied piranha) genome, fPygNat1, primary haplotype.</title>
        <authorList>
            <person name="Myers G."/>
            <person name="Meyer A."/>
            <person name="Karagic N."/>
            <person name="Pippel M."/>
            <person name="Winkler S."/>
            <person name="Tracey A."/>
            <person name="Wood J."/>
            <person name="Formenti G."/>
            <person name="Howe K."/>
            <person name="Fedrigo O."/>
            <person name="Jarvis E.D."/>
        </authorList>
    </citation>
    <scope>NUCLEOTIDE SEQUENCE [LARGE SCALE GENOMIC DNA]</scope>
</reference>
<name>A0AAR2KRK4_PYGNA</name>
<dbReference type="RefSeq" id="XP_037396408.1">
    <property type="nucleotide sequence ID" value="XM_037540511.1"/>
</dbReference>
<evidence type="ECO:0000256" key="3">
    <source>
        <dbReference type="ARBA" id="ARBA00022737"/>
    </source>
</evidence>
<feature type="compositionally biased region" description="Polar residues" evidence="11">
    <location>
        <begin position="234"/>
        <end position="247"/>
    </location>
</feature>
<dbReference type="AlphaFoldDB" id="A0AAR2KRK4"/>
<dbReference type="FunFam" id="3.30.160.60:FF:000325">
    <property type="entry name" value="ZFP90 zinc finger protein"/>
    <property type="match status" value="1"/>
</dbReference>
<dbReference type="FunFam" id="3.30.160.60:FF:000358">
    <property type="entry name" value="zinc finger protein 24"/>
    <property type="match status" value="1"/>
</dbReference>
<evidence type="ECO:0000256" key="1">
    <source>
        <dbReference type="ARBA" id="ARBA00004123"/>
    </source>
</evidence>
<dbReference type="FunFam" id="3.30.160.60:FF:000446">
    <property type="entry name" value="Zinc finger protein"/>
    <property type="match status" value="2"/>
</dbReference>
<dbReference type="FunFam" id="3.30.160.60:FF:000630">
    <property type="entry name" value="Zinc finger protein 180"/>
    <property type="match status" value="1"/>
</dbReference>
<dbReference type="SUPFAM" id="SSF57667">
    <property type="entry name" value="beta-beta-alpha zinc fingers"/>
    <property type="match status" value="5"/>
</dbReference>
<keyword evidence="7" id="KW-0238">DNA-binding</keyword>
<dbReference type="PROSITE" id="PS50157">
    <property type="entry name" value="ZINC_FINGER_C2H2_2"/>
    <property type="match status" value="8"/>
</dbReference>
<dbReference type="GeneID" id="108438374"/>
<dbReference type="SMART" id="SM00355">
    <property type="entry name" value="ZnF_C2H2"/>
    <property type="match status" value="8"/>
</dbReference>
<evidence type="ECO:0000256" key="5">
    <source>
        <dbReference type="ARBA" id="ARBA00022833"/>
    </source>
</evidence>
<feature type="compositionally biased region" description="Basic residues" evidence="11">
    <location>
        <begin position="334"/>
        <end position="345"/>
    </location>
</feature>
<feature type="domain" description="C2H2-type" evidence="12">
    <location>
        <begin position="464"/>
        <end position="491"/>
    </location>
</feature>
<evidence type="ECO:0000256" key="8">
    <source>
        <dbReference type="ARBA" id="ARBA00023163"/>
    </source>
</evidence>
<reference evidence="13" key="3">
    <citation type="submission" date="2025-09" db="UniProtKB">
        <authorList>
            <consortium name="Ensembl"/>
        </authorList>
    </citation>
    <scope>IDENTIFICATION</scope>
</reference>
<proteinExistence type="predicted"/>
<feature type="compositionally biased region" description="Polar residues" evidence="11">
    <location>
        <begin position="256"/>
        <end position="267"/>
    </location>
</feature>
<feature type="domain" description="C2H2-type" evidence="12">
    <location>
        <begin position="492"/>
        <end position="520"/>
    </location>
</feature>
<reference evidence="13" key="2">
    <citation type="submission" date="2025-08" db="UniProtKB">
        <authorList>
            <consortium name="Ensembl"/>
        </authorList>
    </citation>
    <scope>IDENTIFICATION</scope>
</reference>
<keyword evidence="9" id="KW-0539">Nucleus</keyword>
<dbReference type="Gene3D" id="3.30.160.60">
    <property type="entry name" value="Classic Zinc Finger"/>
    <property type="match status" value="8"/>
</dbReference>
<feature type="domain" description="C2H2-type" evidence="12">
    <location>
        <begin position="532"/>
        <end position="559"/>
    </location>
</feature>
<evidence type="ECO:0000313" key="14">
    <source>
        <dbReference type="Proteomes" id="UP001501920"/>
    </source>
</evidence>
<feature type="compositionally biased region" description="Acidic residues" evidence="11">
    <location>
        <begin position="20"/>
        <end position="30"/>
    </location>
</feature>
<dbReference type="GO" id="GO:0008270">
    <property type="term" value="F:zinc ion binding"/>
    <property type="evidence" value="ECO:0007669"/>
    <property type="project" value="UniProtKB-KW"/>
</dbReference>
<feature type="compositionally biased region" description="Polar residues" evidence="11">
    <location>
        <begin position="168"/>
        <end position="177"/>
    </location>
</feature>
<sequence>MQRNRWRNYKGHLYTPLLTSDDDMESDDEALQTRFSLSKRQKRNKQISRSPDHDDDSVSDEERSTEKNKNRPLWTHSYLSPIDSDVDDGSLKHRRRGGPESAEGQTKSAQQDAVSAEVKEKPKRGCKAKQFKGCKFISLAENESKSESGVSEVPQKKRGRPKKVKQAENVSESFVQESKTKASRKEKTRKQQNHKQTNKHIPTETASDPENEVATKRAKKQKAQTSKKPRGKRSTTPGSAASPNHSLSDLEDTAGCQKNKTSFQNFERSSDLEDDGSRGSSPEHSDKHTDVSGNEVESESLKQSCNKFRKNRKSSWALKDPSSYSESEDDEKKQRRKKTTKGKRRASGDSDFLEWPIGGSSARPRAKKKEVRESKSKGPIECKICGRNIRCKAIMERHMLTHTGEKPFECDECGRRYTSSSNLRIHQQSHTGKMDYSCEECGQKFTHLPYLKRHLLRHSGKKLHMCDQCGKGFIQKYHLTRHLLVHSGKMPYACDKCDASFNRTDYLSLHMRNVHLSECSENDIQPEIKRPYKCDVCDKAFTTRTTLDAHARVHSGIKPYSCNICQRMFKQSSQMHSHLRTHSGEKPHSCNLCGMKFARRNYVKVHKEKRHAAKNDSP</sequence>
<keyword evidence="3" id="KW-0677">Repeat</keyword>
<evidence type="ECO:0000256" key="4">
    <source>
        <dbReference type="ARBA" id="ARBA00022771"/>
    </source>
</evidence>
<keyword evidence="2" id="KW-0479">Metal-binding</keyword>
<keyword evidence="4 10" id="KW-0863">Zinc-finger</keyword>
<evidence type="ECO:0000259" key="12">
    <source>
        <dbReference type="PROSITE" id="PS50157"/>
    </source>
</evidence>
<dbReference type="GeneTree" id="ENSGT00940000162367"/>
<dbReference type="InterPro" id="IPR013087">
    <property type="entry name" value="Znf_C2H2_type"/>
</dbReference>
<evidence type="ECO:0000313" key="13">
    <source>
        <dbReference type="Ensembl" id="ENSPNAP00000066943.1"/>
    </source>
</evidence>
<dbReference type="InterPro" id="IPR036236">
    <property type="entry name" value="Znf_C2H2_sf"/>
</dbReference>
<feature type="compositionally biased region" description="Basic residues" evidence="11">
    <location>
        <begin position="37"/>
        <end position="46"/>
    </location>
</feature>
<dbReference type="PROSITE" id="PS00028">
    <property type="entry name" value="ZINC_FINGER_C2H2_1"/>
    <property type="match status" value="8"/>
</dbReference>
<feature type="compositionally biased region" description="Basic residues" evidence="11">
    <location>
        <begin position="186"/>
        <end position="198"/>
    </location>
</feature>
<accession>A0AAR2KRK4</accession>
<evidence type="ECO:0000256" key="6">
    <source>
        <dbReference type="ARBA" id="ARBA00023015"/>
    </source>
</evidence>
<feature type="compositionally biased region" description="Basic and acidic residues" evidence="11">
    <location>
        <begin position="268"/>
        <end position="290"/>
    </location>
</feature>
<keyword evidence="5" id="KW-0862">Zinc</keyword>
<dbReference type="InterPro" id="IPR050826">
    <property type="entry name" value="Krueppel_C2H2_ZnFinger"/>
</dbReference>
<dbReference type="GO" id="GO:0005634">
    <property type="term" value="C:nucleus"/>
    <property type="evidence" value="ECO:0007669"/>
    <property type="project" value="UniProtKB-SubCell"/>
</dbReference>
<dbReference type="Proteomes" id="UP001501920">
    <property type="component" value="Chromosome 8"/>
</dbReference>
<feature type="domain" description="C2H2-type" evidence="12">
    <location>
        <begin position="588"/>
        <end position="616"/>
    </location>
</feature>
<feature type="compositionally biased region" description="Basic and acidic residues" evidence="11">
    <location>
        <begin position="60"/>
        <end position="69"/>
    </location>
</feature>
<comment type="subcellular location">
    <subcellularLocation>
        <location evidence="1">Nucleus</location>
    </subcellularLocation>
</comment>
<evidence type="ECO:0000256" key="11">
    <source>
        <dbReference type="SAM" id="MobiDB-lite"/>
    </source>
</evidence>
<feature type="domain" description="C2H2-type" evidence="12">
    <location>
        <begin position="560"/>
        <end position="587"/>
    </location>
</feature>
<feature type="domain" description="C2H2-type" evidence="12">
    <location>
        <begin position="436"/>
        <end position="463"/>
    </location>
</feature>
<keyword evidence="6" id="KW-0805">Transcription regulation</keyword>
<dbReference type="RefSeq" id="XP_017571641.1">
    <property type="nucleotide sequence ID" value="XM_017716152.2"/>
</dbReference>
<dbReference type="Pfam" id="PF00096">
    <property type="entry name" value="zf-C2H2"/>
    <property type="match status" value="6"/>
</dbReference>
<feature type="compositionally biased region" description="Basic residues" evidence="11">
    <location>
        <begin position="216"/>
        <end position="233"/>
    </location>
</feature>
<dbReference type="GO" id="GO:0003677">
    <property type="term" value="F:DNA binding"/>
    <property type="evidence" value="ECO:0007669"/>
    <property type="project" value="UniProtKB-KW"/>
</dbReference>